<protein>
    <submittedName>
        <fullName evidence="2">Uncharacterized protein</fullName>
    </submittedName>
</protein>
<dbReference type="OrthoDB" id="391988at2759"/>
<feature type="transmembrane region" description="Helical" evidence="1">
    <location>
        <begin position="20"/>
        <end position="37"/>
    </location>
</feature>
<dbReference type="EMBL" id="JAACJM010000159">
    <property type="protein sequence ID" value="KAF5342721.1"/>
    <property type="molecule type" value="Genomic_DNA"/>
</dbReference>
<keyword evidence="3" id="KW-1185">Reference proteome</keyword>
<comment type="caution">
    <text evidence="2">The sequence shown here is derived from an EMBL/GenBank/DDBJ whole genome shotgun (WGS) entry which is preliminary data.</text>
</comment>
<reference evidence="2 3" key="1">
    <citation type="journal article" date="2020" name="ISME J.">
        <title>Uncovering the hidden diversity of litter-decomposition mechanisms in mushroom-forming fungi.</title>
        <authorList>
            <person name="Floudas D."/>
            <person name="Bentzer J."/>
            <person name="Ahren D."/>
            <person name="Johansson T."/>
            <person name="Persson P."/>
            <person name="Tunlid A."/>
        </authorList>
    </citation>
    <scope>NUCLEOTIDE SEQUENCE [LARGE SCALE GENOMIC DNA]</scope>
    <source>
        <strain evidence="2 3">CBS 291.85</strain>
    </source>
</reference>
<evidence type="ECO:0000256" key="1">
    <source>
        <dbReference type="SAM" id="Phobius"/>
    </source>
</evidence>
<evidence type="ECO:0000313" key="2">
    <source>
        <dbReference type="EMBL" id="KAF5342721.1"/>
    </source>
</evidence>
<gene>
    <name evidence="2" type="ORF">D9758_015861</name>
</gene>
<proteinExistence type="predicted"/>
<organism evidence="2 3">
    <name type="scientific">Tetrapyrgos nigripes</name>
    <dbReference type="NCBI Taxonomy" id="182062"/>
    <lineage>
        <taxon>Eukaryota</taxon>
        <taxon>Fungi</taxon>
        <taxon>Dikarya</taxon>
        <taxon>Basidiomycota</taxon>
        <taxon>Agaricomycotina</taxon>
        <taxon>Agaricomycetes</taxon>
        <taxon>Agaricomycetidae</taxon>
        <taxon>Agaricales</taxon>
        <taxon>Marasmiineae</taxon>
        <taxon>Marasmiaceae</taxon>
        <taxon>Tetrapyrgos</taxon>
    </lineage>
</organism>
<keyword evidence="1" id="KW-0812">Transmembrane</keyword>
<dbReference type="AlphaFoldDB" id="A0A8H5CKR4"/>
<dbReference type="Proteomes" id="UP000559256">
    <property type="component" value="Unassembled WGS sequence"/>
</dbReference>
<accession>A0A8H5CKR4</accession>
<keyword evidence="1" id="KW-0472">Membrane</keyword>
<sequence length="180" mass="20121">METSPSLNSPTSVRQSAHFVKVQVTVILVFTKYGLLYNEKSKQRRKAFPSEEAANRKGNADNDAAADLKKRVIPSSTSSRLKMLPILTRVTRKCLHDVEGDLLVLAAQQTNAQQKVNYSIDPLTALCLGAHIVDLTLILHNVFIDMLTRDPPRPLAVTRDDIDDTLQSLKPRMPAEFTKR</sequence>
<keyword evidence="1" id="KW-1133">Transmembrane helix</keyword>
<evidence type="ECO:0000313" key="3">
    <source>
        <dbReference type="Proteomes" id="UP000559256"/>
    </source>
</evidence>
<name>A0A8H5CKR4_9AGAR</name>